<dbReference type="PANTHER" id="PTHR46825:SF9">
    <property type="entry name" value="BETA-LACTAMASE-RELATED DOMAIN-CONTAINING PROTEIN"/>
    <property type="match status" value="1"/>
</dbReference>
<dbReference type="InterPro" id="IPR001466">
    <property type="entry name" value="Beta-lactam-related"/>
</dbReference>
<name>A0ABS9VCT1_9BACT</name>
<feature type="signal peptide" evidence="1">
    <location>
        <begin position="1"/>
        <end position="20"/>
    </location>
</feature>
<evidence type="ECO:0000313" key="4">
    <source>
        <dbReference type="Proteomes" id="UP001165430"/>
    </source>
</evidence>
<feature type="domain" description="Beta-lactamase-related" evidence="2">
    <location>
        <begin position="21"/>
        <end position="343"/>
    </location>
</feature>
<keyword evidence="1" id="KW-0732">Signal</keyword>
<organism evidence="3 4">
    <name type="scientific">Belliella alkalica</name>
    <dbReference type="NCBI Taxonomy" id="1730871"/>
    <lineage>
        <taxon>Bacteria</taxon>
        <taxon>Pseudomonadati</taxon>
        <taxon>Bacteroidota</taxon>
        <taxon>Cytophagia</taxon>
        <taxon>Cytophagales</taxon>
        <taxon>Cyclobacteriaceae</taxon>
        <taxon>Belliella</taxon>
    </lineage>
</organism>
<protein>
    <submittedName>
        <fullName evidence="3">Beta-lactamase family protein</fullName>
    </submittedName>
</protein>
<dbReference type="PANTHER" id="PTHR46825">
    <property type="entry name" value="D-ALANYL-D-ALANINE-CARBOXYPEPTIDASE/ENDOPEPTIDASE AMPH"/>
    <property type="match status" value="1"/>
</dbReference>
<proteinExistence type="predicted"/>
<sequence length="357" mass="40201">MKQITFILTALIFISNCSYGQDAGFTGYATSIVDQNKVEINTYGFQDKIREVKYDSLTMQPIGSVSKVVIGLAIMKAVDLGFINIDTDINEYLNFKIANPNLKNGQPITLRHLGTHTSGITDNERYYVQGYKKGLQPPYQLGEFLKSYLTPEGTRYSKKNFGKNQPGKAYSYSNFGAALAAHVIENASKMPFDQFTETYIFQPLMMEDTHWHYKEIQMGAYSILYDEKDKPMDFYSLTTYPDGGLKTNIVDLSKMLQTIIKGYQGDSELLSETSWKLFFDKNFSQAEPIKGMDPSEPNSGIFIIYSNSGSIGHTGSDPGVSSVMFFDPETMKGKIFMANEDLTKHNVSAFKSIWQNL</sequence>
<keyword evidence="4" id="KW-1185">Reference proteome</keyword>
<dbReference type="Gene3D" id="3.40.710.10">
    <property type="entry name" value="DD-peptidase/beta-lactamase superfamily"/>
    <property type="match status" value="1"/>
</dbReference>
<dbReference type="SUPFAM" id="SSF56601">
    <property type="entry name" value="beta-lactamase/transpeptidase-like"/>
    <property type="match status" value="1"/>
</dbReference>
<dbReference type="EMBL" id="JAKZGO010000008">
    <property type="protein sequence ID" value="MCH7414178.1"/>
    <property type="molecule type" value="Genomic_DNA"/>
</dbReference>
<reference evidence="3" key="1">
    <citation type="submission" date="2022-03" db="EMBL/GenBank/DDBJ databases">
        <title>De novo assembled genomes of Belliella spp. (Cyclobacteriaceae) strains.</title>
        <authorList>
            <person name="Szabo A."/>
            <person name="Korponai K."/>
            <person name="Felfoldi T."/>
        </authorList>
    </citation>
    <scope>NUCLEOTIDE SEQUENCE</scope>
    <source>
        <strain evidence="3">DSM 111903</strain>
    </source>
</reference>
<evidence type="ECO:0000259" key="2">
    <source>
        <dbReference type="Pfam" id="PF00144"/>
    </source>
</evidence>
<evidence type="ECO:0000256" key="1">
    <source>
        <dbReference type="SAM" id="SignalP"/>
    </source>
</evidence>
<dbReference type="InterPro" id="IPR050491">
    <property type="entry name" value="AmpC-like"/>
</dbReference>
<feature type="chain" id="PRO_5045682509" evidence="1">
    <location>
        <begin position="21"/>
        <end position="357"/>
    </location>
</feature>
<dbReference type="Proteomes" id="UP001165430">
    <property type="component" value="Unassembled WGS sequence"/>
</dbReference>
<dbReference type="Pfam" id="PF00144">
    <property type="entry name" value="Beta-lactamase"/>
    <property type="match status" value="1"/>
</dbReference>
<dbReference type="RefSeq" id="WP_241412525.1">
    <property type="nucleotide sequence ID" value="NZ_JAKZGO010000008.1"/>
</dbReference>
<dbReference type="InterPro" id="IPR012338">
    <property type="entry name" value="Beta-lactam/transpept-like"/>
</dbReference>
<accession>A0ABS9VCT1</accession>
<evidence type="ECO:0000313" key="3">
    <source>
        <dbReference type="EMBL" id="MCH7414178.1"/>
    </source>
</evidence>
<gene>
    <name evidence="3" type="ORF">MM213_11815</name>
</gene>
<comment type="caution">
    <text evidence="3">The sequence shown here is derived from an EMBL/GenBank/DDBJ whole genome shotgun (WGS) entry which is preliminary data.</text>
</comment>